<proteinExistence type="predicted"/>
<evidence type="ECO:0000313" key="1">
    <source>
        <dbReference type="EMBL" id="OIQ65650.1"/>
    </source>
</evidence>
<organism evidence="1">
    <name type="scientific">mine drainage metagenome</name>
    <dbReference type="NCBI Taxonomy" id="410659"/>
    <lineage>
        <taxon>unclassified sequences</taxon>
        <taxon>metagenomes</taxon>
        <taxon>ecological metagenomes</taxon>
    </lineage>
</organism>
<sequence length="58" mass="5738">MVGEIAGGAMTEGLPPSWLAAGGKDAGKKFGPTAFSVVSGKPSPKETCGSVVNFDLIA</sequence>
<dbReference type="EMBL" id="MLJW01007159">
    <property type="protein sequence ID" value="OIQ65650.1"/>
    <property type="molecule type" value="Genomic_DNA"/>
</dbReference>
<protein>
    <submittedName>
        <fullName evidence="1">Uncharacterized protein</fullName>
    </submittedName>
</protein>
<reference evidence="1" key="1">
    <citation type="submission" date="2016-10" db="EMBL/GenBank/DDBJ databases">
        <title>Sequence of Gallionella enrichment culture.</title>
        <authorList>
            <person name="Poehlein A."/>
            <person name="Muehling M."/>
            <person name="Daniel R."/>
        </authorList>
    </citation>
    <scope>NUCLEOTIDE SEQUENCE</scope>
</reference>
<comment type="caution">
    <text evidence="1">The sequence shown here is derived from an EMBL/GenBank/DDBJ whole genome shotgun (WGS) entry which is preliminary data.</text>
</comment>
<dbReference type="AlphaFoldDB" id="A0A1J5P3I1"/>
<gene>
    <name evidence="1" type="ORF">GALL_527900</name>
</gene>
<accession>A0A1J5P3I1</accession>
<name>A0A1J5P3I1_9ZZZZ</name>